<evidence type="ECO:0000313" key="2">
    <source>
        <dbReference type="EMBL" id="SQI60553.1"/>
    </source>
</evidence>
<organism evidence="2 3">
    <name type="scientific">Lederbergia lenta</name>
    <name type="common">Bacillus lentus</name>
    <dbReference type="NCBI Taxonomy" id="1467"/>
    <lineage>
        <taxon>Bacteria</taxon>
        <taxon>Bacillati</taxon>
        <taxon>Bacillota</taxon>
        <taxon>Bacilli</taxon>
        <taxon>Bacillales</taxon>
        <taxon>Bacillaceae</taxon>
        <taxon>Lederbergia</taxon>
    </lineage>
</organism>
<feature type="transmembrane region" description="Helical" evidence="1">
    <location>
        <begin position="32"/>
        <end position="51"/>
    </location>
</feature>
<accession>A0A2X4WBX9</accession>
<keyword evidence="1" id="KW-0472">Membrane</keyword>
<proteinExistence type="predicted"/>
<dbReference type="Proteomes" id="UP000249134">
    <property type="component" value="Chromosome 1"/>
</dbReference>
<feature type="transmembrane region" description="Helical" evidence="1">
    <location>
        <begin position="7"/>
        <end position="26"/>
    </location>
</feature>
<keyword evidence="1" id="KW-1133">Transmembrane helix</keyword>
<evidence type="ECO:0000313" key="3">
    <source>
        <dbReference type="Proteomes" id="UP000249134"/>
    </source>
</evidence>
<sequence>MKGIQWNLLLLSTLGAFSIIGIGFSIGAKSLLGVLISIILLIGIMGLGFIIKKKMRETGKL</sequence>
<gene>
    <name evidence="2" type="ORF">NCTC4824_02806</name>
</gene>
<dbReference type="InterPro" id="IPR035211">
    <property type="entry name" value="DUF5325"/>
</dbReference>
<dbReference type="KEGG" id="blen:NCTC4824_02806"/>
<dbReference type="Pfam" id="PF17259">
    <property type="entry name" value="DUF5325"/>
    <property type="match status" value="1"/>
</dbReference>
<dbReference type="AlphaFoldDB" id="A0A2X4WBX9"/>
<name>A0A2X4WBX9_LEDLE</name>
<dbReference type="RefSeq" id="WP_066140065.1">
    <property type="nucleotide sequence ID" value="NZ_CBCSGM010000001.1"/>
</dbReference>
<keyword evidence="1" id="KW-0812">Transmembrane</keyword>
<evidence type="ECO:0000256" key="1">
    <source>
        <dbReference type="SAM" id="Phobius"/>
    </source>
</evidence>
<reference evidence="2 3" key="1">
    <citation type="submission" date="2018-06" db="EMBL/GenBank/DDBJ databases">
        <authorList>
            <consortium name="Pathogen Informatics"/>
            <person name="Doyle S."/>
        </authorList>
    </citation>
    <scope>NUCLEOTIDE SEQUENCE [LARGE SCALE GENOMIC DNA]</scope>
    <source>
        <strain evidence="2 3">NCTC4824</strain>
    </source>
</reference>
<keyword evidence="3" id="KW-1185">Reference proteome</keyword>
<protein>
    <submittedName>
        <fullName evidence="2">Protein YlaF</fullName>
    </submittedName>
</protein>
<dbReference type="EMBL" id="LS483476">
    <property type="protein sequence ID" value="SQI60553.1"/>
    <property type="molecule type" value="Genomic_DNA"/>
</dbReference>